<evidence type="ECO:0000313" key="3">
    <source>
        <dbReference type="EMBL" id="MFD2115655.1"/>
    </source>
</evidence>
<name>A0ABW4YIS7_9BACL</name>
<sequence length="554" mass="65291">MLSPFDPIIINEILEKTELTKQETMEQLQQYYKQLLAIPTHYSIAIEEVERNSEEREQYQFVWTNTGELIINGNPEQVAVLLELNEIGRIMEYSREGETALSSENTLPEMEEDKSQPALSEDEAYQIALTFIQQKTGYRCDEYQLTKVKNEEEKYYFYWQQEELQLPVPYSGYYVVVQHNKQISEFRYYGTKAVNLSDQPDQATSELYRYFAQFLIKQLDLNIEITNEQPRLKLAYFARFLIHGWRVDGSNWGEIMERIKLADADEEADIHDEDEASEVEEKQAKSYIDKIANFSLETMKQSERLQTVEQLQQFFAIDPENYELIRSSPINEHVEGLVWRKRHYISKRKQEKTFEHLLLDGIEETIKIKWNRKTKRVLGFISFEDDEVIKKDGHEGVGEVARNLWNVDKCLEVVKHTMQQLYTDLIPYLRLESIRENDGRYFFTFILEKKGHALSEQFSMAVHRCTGQIRMLMVPDITGADVEQLQTTPLYEVSDIADQLQSSITFVKQWQDDYAADHSERQYHLVYQPVARTRPEKELSGLIDAVTGEWLTYR</sequence>
<evidence type="ECO:0000313" key="4">
    <source>
        <dbReference type="Proteomes" id="UP001597362"/>
    </source>
</evidence>
<dbReference type="Pfam" id="PF16244">
    <property type="entry name" value="DUF4901"/>
    <property type="match status" value="2"/>
</dbReference>
<reference evidence="4" key="1">
    <citation type="journal article" date="2019" name="Int. J. Syst. Evol. Microbiol.">
        <title>The Global Catalogue of Microorganisms (GCM) 10K type strain sequencing project: providing services to taxonomists for standard genome sequencing and annotation.</title>
        <authorList>
            <consortium name="The Broad Institute Genomics Platform"/>
            <consortium name="The Broad Institute Genome Sequencing Center for Infectious Disease"/>
            <person name="Wu L."/>
            <person name="Ma J."/>
        </authorList>
    </citation>
    <scope>NUCLEOTIDE SEQUENCE [LARGE SCALE GENOMIC DNA]</scope>
    <source>
        <strain evidence="4">GH52</strain>
    </source>
</reference>
<evidence type="ECO:0000256" key="1">
    <source>
        <dbReference type="SAM" id="MobiDB-lite"/>
    </source>
</evidence>
<dbReference type="EMBL" id="JBHUHO010000024">
    <property type="protein sequence ID" value="MFD2115655.1"/>
    <property type="molecule type" value="Genomic_DNA"/>
</dbReference>
<feature type="region of interest" description="Disordered" evidence="1">
    <location>
        <begin position="99"/>
        <end position="119"/>
    </location>
</feature>
<proteinExistence type="predicted"/>
<comment type="caution">
    <text evidence="3">The sequence shown here is derived from an EMBL/GenBank/DDBJ whole genome shotgun (WGS) entry which is preliminary data.</text>
</comment>
<feature type="domain" description="YcdB/YcdC repeated" evidence="2">
    <location>
        <begin position="26"/>
        <end position="190"/>
    </location>
</feature>
<accession>A0ABW4YIS7</accession>
<gene>
    <name evidence="3" type="ORF">ACFSJH_07930</name>
</gene>
<dbReference type="RefSeq" id="WP_377771033.1">
    <property type="nucleotide sequence ID" value="NZ_JBHUHO010000024.1"/>
</dbReference>
<evidence type="ECO:0000259" key="2">
    <source>
        <dbReference type="Pfam" id="PF16244"/>
    </source>
</evidence>
<organism evidence="3 4">
    <name type="scientific">Paenibacillus yanchengensis</name>
    <dbReference type="NCBI Taxonomy" id="2035833"/>
    <lineage>
        <taxon>Bacteria</taxon>
        <taxon>Bacillati</taxon>
        <taxon>Bacillota</taxon>
        <taxon>Bacilli</taxon>
        <taxon>Bacillales</taxon>
        <taxon>Paenibacillaceae</taxon>
        <taxon>Paenibacillus</taxon>
    </lineage>
</organism>
<dbReference type="InterPro" id="IPR032599">
    <property type="entry name" value="YcdB/YcdC_rep_domain"/>
</dbReference>
<feature type="domain" description="YcdB/YcdC repeated" evidence="2">
    <location>
        <begin position="309"/>
        <end position="469"/>
    </location>
</feature>
<keyword evidence="4" id="KW-1185">Reference proteome</keyword>
<protein>
    <submittedName>
        <fullName evidence="3">YcdB/YcdC domain-containing protein</fullName>
    </submittedName>
</protein>
<dbReference type="Proteomes" id="UP001597362">
    <property type="component" value="Unassembled WGS sequence"/>
</dbReference>